<feature type="domain" description="TRNA-binding" evidence="17">
    <location>
        <begin position="39"/>
        <end position="149"/>
    </location>
</feature>
<sequence length="806" mass="85086">MKFSLSWLKEHLGGDADLKTVTDTLTRVGLEVEDVEDKAGDLSAFIVGHILEARRHPNADKLQVCMVDVGKGAPLQVVCGAPNARQGLKVVFAAPGTVIPASGVKLGASEIRGVASGGMLCSSRELGLGDDHDGIMELPENAPVGRPFAPMVGLDDPVIEIAVTPNRPDCLGVHGVARDLAAAEIGELRDPVIKPVAGAFPCPTAVRFDFGDAEPLSPFFALRLVRGVRNGQSPEWLRRRLKAIGQKPINALVDVTNYMTFDRNRPLHVFDAAKVKGDLVVRRGRRGESFLALDGKTYAVDETMCVIADDNGVQSLAGVIGGAATGCDQDTTDVLIESALWDPLNIARTGRALNVNSDARYRFERGVDPAFALPGLELATQLVLEFCGGEASEIVSAGAVPERNLIIDFPVSEVRRLAGLDLAPAEIKATLSMLGFWVTGQGDRLKVAVPSWRPDVEGKADLVEEVVRIIGLDRVAATPLPAGASVSGARLSLIQRRARNARRTLAARGLVEAVTWSFVSRKEAEAFGGGRAELALANPISADLSDMRPSLLPALIAAAQRNADRGVGDVALFEVGQTFLGDRPEDQRMSAAGVRRGTAKARGAGRHWGEATLPVDAFDAKGDALAALAALGVSPTAVQIAQGAAPAWFHPGRSAALQLGPKVVLGAFGELHPRALQALGASGPLVGFELILDALPQPKAKPTRAKPPFEGSALQPLSRDFAFLADRDTPAAELIRAAQAADRKLVTRVDLFDRYEGPGVPEGKVSLALAVTLQPREKTLTDAEIEAVAERIVAQVAKATGATLRG</sequence>
<dbReference type="CDD" id="cd02796">
    <property type="entry name" value="tRNA_bind_bactPheRS"/>
    <property type="match status" value="1"/>
</dbReference>
<protein>
    <recommendedName>
        <fullName evidence="15">Phenylalanine--tRNA ligase beta subunit</fullName>
        <ecNumber evidence="15">6.1.1.20</ecNumber>
    </recommendedName>
    <alternativeName>
        <fullName evidence="15">Phenylalanyl-tRNA synthetase beta subunit</fullName>
        <shortName evidence="15">PheRS</shortName>
    </alternativeName>
</protein>
<dbReference type="InterPro" id="IPR033714">
    <property type="entry name" value="tRNA_bind_bactPheRS"/>
</dbReference>
<evidence type="ECO:0000256" key="14">
    <source>
        <dbReference type="ARBA" id="ARBA00049255"/>
    </source>
</evidence>
<comment type="cofactor">
    <cofactor evidence="15">
        <name>Mg(2+)</name>
        <dbReference type="ChEBI" id="CHEBI:18420"/>
    </cofactor>
    <text evidence="15">Binds 2 magnesium ions per tetramer.</text>
</comment>
<dbReference type="SUPFAM" id="SSF50249">
    <property type="entry name" value="Nucleic acid-binding proteins"/>
    <property type="match status" value="1"/>
</dbReference>
<accession>A0A7W6D4F6</accession>
<dbReference type="SUPFAM" id="SSF46955">
    <property type="entry name" value="Putative DNA-binding domain"/>
    <property type="match status" value="1"/>
</dbReference>
<keyword evidence="8 15" id="KW-0547">Nucleotide-binding</keyword>
<reference evidence="20 21" key="1">
    <citation type="submission" date="2020-08" db="EMBL/GenBank/DDBJ databases">
        <title>Genomic Encyclopedia of Type Strains, Phase IV (KMG-IV): sequencing the most valuable type-strain genomes for metagenomic binning, comparative biology and taxonomic classification.</title>
        <authorList>
            <person name="Goeker M."/>
        </authorList>
    </citation>
    <scope>NUCLEOTIDE SEQUENCE [LARGE SCALE GENOMIC DNA]</scope>
    <source>
        <strain evidence="20 21">DSM 25481</strain>
    </source>
</reference>
<dbReference type="Proteomes" id="UP000528964">
    <property type="component" value="Unassembled WGS sequence"/>
</dbReference>
<keyword evidence="4 15" id="KW-0963">Cytoplasm</keyword>
<dbReference type="InterPro" id="IPR002547">
    <property type="entry name" value="tRNA-bd_dom"/>
</dbReference>
<dbReference type="AlphaFoldDB" id="A0A7W6D4F6"/>
<dbReference type="Gene3D" id="2.40.50.140">
    <property type="entry name" value="Nucleic acid-binding proteins"/>
    <property type="match status" value="1"/>
</dbReference>
<evidence type="ECO:0000256" key="12">
    <source>
        <dbReference type="ARBA" id="ARBA00022917"/>
    </source>
</evidence>
<keyword evidence="9 15" id="KW-0067">ATP-binding</keyword>
<dbReference type="InterPro" id="IPR045060">
    <property type="entry name" value="Phe-tRNA-ligase_IIc_bsu"/>
</dbReference>
<feature type="domain" description="FDX-ACB" evidence="18">
    <location>
        <begin position="712"/>
        <end position="805"/>
    </location>
</feature>
<feature type="binding site" evidence="15">
    <location>
        <position position="464"/>
    </location>
    <ligand>
        <name>Mg(2+)</name>
        <dbReference type="ChEBI" id="CHEBI:18420"/>
        <note>shared with alpha subunit</note>
    </ligand>
</feature>
<dbReference type="GO" id="GO:0000287">
    <property type="term" value="F:magnesium ion binding"/>
    <property type="evidence" value="ECO:0007669"/>
    <property type="project" value="UniProtKB-UniRule"/>
</dbReference>
<evidence type="ECO:0000256" key="9">
    <source>
        <dbReference type="ARBA" id="ARBA00022840"/>
    </source>
</evidence>
<evidence type="ECO:0000256" key="3">
    <source>
        <dbReference type="ARBA" id="ARBA00011209"/>
    </source>
</evidence>
<dbReference type="SMART" id="SM00874">
    <property type="entry name" value="B5"/>
    <property type="match status" value="1"/>
</dbReference>
<evidence type="ECO:0000256" key="2">
    <source>
        <dbReference type="ARBA" id="ARBA00008653"/>
    </source>
</evidence>
<dbReference type="RefSeq" id="WP_183394868.1">
    <property type="nucleotide sequence ID" value="NZ_JACIDR010000002.1"/>
</dbReference>
<dbReference type="InterPro" id="IPR012340">
    <property type="entry name" value="NA-bd_OB-fold"/>
</dbReference>
<evidence type="ECO:0000313" key="20">
    <source>
        <dbReference type="EMBL" id="MBB3973003.1"/>
    </source>
</evidence>
<dbReference type="NCBIfam" id="NF045760">
    <property type="entry name" value="YtpR"/>
    <property type="match status" value="1"/>
</dbReference>
<feature type="binding site" evidence="15">
    <location>
        <position position="465"/>
    </location>
    <ligand>
        <name>Mg(2+)</name>
        <dbReference type="ChEBI" id="CHEBI:18420"/>
        <note>shared with alpha subunit</note>
    </ligand>
</feature>
<dbReference type="InterPro" id="IPR020825">
    <property type="entry name" value="Phe-tRNA_synthase-like_B3/B4"/>
</dbReference>
<evidence type="ECO:0000259" key="17">
    <source>
        <dbReference type="PROSITE" id="PS50886"/>
    </source>
</evidence>
<name>A0A7W6D4F6_9HYPH</name>
<comment type="subunit">
    <text evidence="3 15">Tetramer of two alpha and two beta subunits.</text>
</comment>
<dbReference type="Pfam" id="PF01588">
    <property type="entry name" value="tRNA_bind"/>
    <property type="match status" value="1"/>
</dbReference>
<dbReference type="PROSITE" id="PS50886">
    <property type="entry name" value="TRBD"/>
    <property type="match status" value="1"/>
</dbReference>
<dbReference type="InterPro" id="IPR036690">
    <property type="entry name" value="Fdx_antiC-bd_sf"/>
</dbReference>
<dbReference type="SUPFAM" id="SSF55681">
    <property type="entry name" value="Class II aaRS and biotin synthetases"/>
    <property type="match status" value="1"/>
</dbReference>
<keyword evidence="21" id="KW-1185">Reference proteome</keyword>
<dbReference type="NCBIfam" id="TIGR00472">
    <property type="entry name" value="pheT_bact"/>
    <property type="match status" value="1"/>
</dbReference>
<dbReference type="SUPFAM" id="SSF54991">
    <property type="entry name" value="Anticodon-binding domain of PheRS"/>
    <property type="match status" value="1"/>
</dbReference>
<dbReference type="Pfam" id="PF17759">
    <property type="entry name" value="tRNA_synthFbeta"/>
    <property type="match status" value="1"/>
</dbReference>
<dbReference type="Gene3D" id="3.30.70.380">
    <property type="entry name" value="Ferrodoxin-fold anticodon-binding domain"/>
    <property type="match status" value="1"/>
</dbReference>
<dbReference type="Pfam" id="PF03147">
    <property type="entry name" value="FDX-ACB"/>
    <property type="match status" value="1"/>
</dbReference>
<evidence type="ECO:0000256" key="13">
    <source>
        <dbReference type="ARBA" id="ARBA00023146"/>
    </source>
</evidence>
<evidence type="ECO:0000256" key="10">
    <source>
        <dbReference type="ARBA" id="ARBA00022842"/>
    </source>
</evidence>
<dbReference type="SMART" id="SM00896">
    <property type="entry name" value="FDX-ACB"/>
    <property type="match status" value="1"/>
</dbReference>
<evidence type="ECO:0000256" key="6">
    <source>
        <dbReference type="ARBA" id="ARBA00022598"/>
    </source>
</evidence>
<evidence type="ECO:0000256" key="16">
    <source>
        <dbReference type="PROSITE-ProRule" id="PRU00209"/>
    </source>
</evidence>
<dbReference type="Pfam" id="PF03483">
    <property type="entry name" value="B3_4"/>
    <property type="match status" value="1"/>
</dbReference>
<gene>
    <name evidence="15" type="primary">pheT</name>
    <name evidence="20" type="ORF">GGR24_001660</name>
</gene>
<dbReference type="GO" id="GO:0009328">
    <property type="term" value="C:phenylalanine-tRNA ligase complex"/>
    <property type="evidence" value="ECO:0007669"/>
    <property type="project" value="TreeGrafter"/>
</dbReference>
<evidence type="ECO:0000256" key="1">
    <source>
        <dbReference type="ARBA" id="ARBA00004496"/>
    </source>
</evidence>
<evidence type="ECO:0000256" key="15">
    <source>
        <dbReference type="HAMAP-Rule" id="MF_00283"/>
    </source>
</evidence>
<dbReference type="InterPro" id="IPR005147">
    <property type="entry name" value="tRNA_synthase_B5-dom"/>
</dbReference>
<dbReference type="Gene3D" id="3.50.40.10">
    <property type="entry name" value="Phenylalanyl-trna Synthetase, Chain B, domain 3"/>
    <property type="match status" value="1"/>
</dbReference>
<dbReference type="EC" id="6.1.1.20" evidence="15"/>
<dbReference type="PROSITE" id="PS51483">
    <property type="entry name" value="B5"/>
    <property type="match status" value="1"/>
</dbReference>
<evidence type="ECO:0000256" key="8">
    <source>
        <dbReference type="ARBA" id="ARBA00022741"/>
    </source>
</evidence>
<dbReference type="InterPro" id="IPR041616">
    <property type="entry name" value="PheRS_beta_core"/>
</dbReference>
<dbReference type="Gene3D" id="3.30.930.10">
    <property type="entry name" value="Bira Bifunctional Protein, Domain 2"/>
    <property type="match status" value="1"/>
</dbReference>
<dbReference type="PANTHER" id="PTHR10947">
    <property type="entry name" value="PHENYLALANYL-TRNA SYNTHETASE BETA CHAIN AND LEUCINE-RICH REPEAT-CONTAINING PROTEIN 47"/>
    <property type="match status" value="1"/>
</dbReference>
<evidence type="ECO:0000313" key="21">
    <source>
        <dbReference type="Proteomes" id="UP000528964"/>
    </source>
</evidence>
<dbReference type="GO" id="GO:0005524">
    <property type="term" value="F:ATP binding"/>
    <property type="evidence" value="ECO:0007669"/>
    <property type="project" value="UniProtKB-UniRule"/>
</dbReference>
<keyword evidence="11 16" id="KW-0694">RNA-binding</keyword>
<evidence type="ECO:0000256" key="5">
    <source>
        <dbReference type="ARBA" id="ARBA00022555"/>
    </source>
</evidence>
<keyword evidence="12 15" id="KW-0648">Protein biosynthesis</keyword>
<comment type="similarity">
    <text evidence="2 15">Belongs to the phenylalanyl-tRNA synthetase beta subunit family. Type 1 subfamily.</text>
</comment>
<keyword evidence="7 15" id="KW-0479">Metal-binding</keyword>
<evidence type="ECO:0000256" key="7">
    <source>
        <dbReference type="ARBA" id="ARBA00022723"/>
    </source>
</evidence>
<dbReference type="HAMAP" id="MF_00283">
    <property type="entry name" value="Phe_tRNA_synth_beta1"/>
    <property type="match status" value="1"/>
</dbReference>
<dbReference type="CDD" id="cd00769">
    <property type="entry name" value="PheRS_beta_core"/>
    <property type="match status" value="1"/>
</dbReference>
<comment type="subcellular location">
    <subcellularLocation>
        <location evidence="1 15">Cytoplasm</location>
    </subcellularLocation>
</comment>
<dbReference type="InterPro" id="IPR045864">
    <property type="entry name" value="aa-tRNA-synth_II/BPL/LPL"/>
</dbReference>
<dbReference type="InterPro" id="IPR009061">
    <property type="entry name" value="DNA-bd_dom_put_sf"/>
</dbReference>
<dbReference type="InterPro" id="IPR005146">
    <property type="entry name" value="B3/B4_tRNA-bd"/>
</dbReference>
<evidence type="ECO:0000259" key="19">
    <source>
        <dbReference type="PROSITE" id="PS51483"/>
    </source>
</evidence>
<dbReference type="FunFam" id="2.40.50.140:FF:000045">
    <property type="entry name" value="Phenylalanine--tRNA ligase beta subunit"/>
    <property type="match status" value="1"/>
</dbReference>
<proteinExistence type="inferred from homology"/>
<evidence type="ECO:0000256" key="11">
    <source>
        <dbReference type="ARBA" id="ARBA00022884"/>
    </source>
</evidence>
<dbReference type="GO" id="GO:0006432">
    <property type="term" value="P:phenylalanyl-tRNA aminoacylation"/>
    <property type="evidence" value="ECO:0007669"/>
    <property type="project" value="UniProtKB-UniRule"/>
</dbReference>
<keyword evidence="13 15" id="KW-0030">Aminoacyl-tRNA synthetase</keyword>
<feature type="domain" description="B5" evidence="19">
    <location>
        <begin position="402"/>
        <end position="477"/>
    </location>
</feature>
<keyword evidence="6 15" id="KW-0436">Ligase</keyword>
<keyword evidence="5 16" id="KW-0820">tRNA-binding</keyword>
<comment type="caution">
    <text evidence="20">The sequence shown here is derived from an EMBL/GenBank/DDBJ whole genome shotgun (WGS) entry which is preliminary data.</text>
</comment>
<dbReference type="GO" id="GO:0000049">
    <property type="term" value="F:tRNA binding"/>
    <property type="evidence" value="ECO:0007669"/>
    <property type="project" value="UniProtKB-UniRule"/>
</dbReference>
<feature type="binding site" evidence="15">
    <location>
        <position position="461"/>
    </location>
    <ligand>
        <name>Mg(2+)</name>
        <dbReference type="ChEBI" id="CHEBI:18420"/>
        <note>shared with alpha subunit</note>
    </ligand>
</feature>
<dbReference type="Gene3D" id="3.30.56.10">
    <property type="match status" value="2"/>
</dbReference>
<dbReference type="Pfam" id="PF03484">
    <property type="entry name" value="B5"/>
    <property type="match status" value="1"/>
</dbReference>
<comment type="catalytic activity">
    <reaction evidence="14 15">
        <text>tRNA(Phe) + L-phenylalanine + ATP = L-phenylalanyl-tRNA(Phe) + AMP + diphosphate + H(+)</text>
        <dbReference type="Rhea" id="RHEA:19413"/>
        <dbReference type="Rhea" id="RHEA-COMP:9668"/>
        <dbReference type="Rhea" id="RHEA-COMP:9699"/>
        <dbReference type="ChEBI" id="CHEBI:15378"/>
        <dbReference type="ChEBI" id="CHEBI:30616"/>
        <dbReference type="ChEBI" id="CHEBI:33019"/>
        <dbReference type="ChEBI" id="CHEBI:58095"/>
        <dbReference type="ChEBI" id="CHEBI:78442"/>
        <dbReference type="ChEBI" id="CHEBI:78531"/>
        <dbReference type="ChEBI" id="CHEBI:456215"/>
        <dbReference type="EC" id="6.1.1.20"/>
    </reaction>
</comment>
<dbReference type="InterPro" id="IPR005121">
    <property type="entry name" value="Fdx_antiC-bd"/>
</dbReference>
<dbReference type="SMART" id="SM00873">
    <property type="entry name" value="B3_4"/>
    <property type="match status" value="1"/>
</dbReference>
<dbReference type="InterPro" id="IPR004532">
    <property type="entry name" value="Phe-tRNA-ligase_IIc_bsu_bact"/>
</dbReference>
<dbReference type="SUPFAM" id="SSF56037">
    <property type="entry name" value="PheT/TilS domain"/>
    <property type="match status" value="1"/>
</dbReference>
<feature type="binding site" evidence="15">
    <location>
        <position position="455"/>
    </location>
    <ligand>
        <name>Mg(2+)</name>
        <dbReference type="ChEBI" id="CHEBI:18420"/>
        <note>shared with alpha subunit</note>
    </ligand>
</feature>
<evidence type="ECO:0000259" key="18">
    <source>
        <dbReference type="PROSITE" id="PS51447"/>
    </source>
</evidence>
<organism evidence="20 21">
    <name type="scientific">Hansschlegelia beijingensis</name>
    <dbReference type="NCBI Taxonomy" id="1133344"/>
    <lineage>
        <taxon>Bacteria</taxon>
        <taxon>Pseudomonadati</taxon>
        <taxon>Pseudomonadota</taxon>
        <taxon>Alphaproteobacteria</taxon>
        <taxon>Hyphomicrobiales</taxon>
        <taxon>Methylopilaceae</taxon>
        <taxon>Hansschlegelia</taxon>
    </lineage>
</organism>
<dbReference type="PANTHER" id="PTHR10947:SF0">
    <property type="entry name" value="PHENYLALANINE--TRNA LIGASE BETA SUBUNIT"/>
    <property type="match status" value="1"/>
</dbReference>
<keyword evidence="10 15" id="KW-0460">Magnesium</keyword>
<dbReference type="EMBL" id="JACIDR010000002">
    <property type="protein sequence ID" value="MBB3973003.1"/>
    <property type="molecule type" value="Genomic_DNA"/>
</dbReference>
<evidence type="ECO:0000256" key="4">
    <source>
        <dbReference type="ARBA" id="ARBA00022490"/>
    </source>
</evidence>
<dbReference type="PROSITE" id="PS51447">
    <property type="entry name" value="FDX_ACB"/>
    <property type="match status" value="1"/>
</dbReference>
<dbReference type="GO" id="GO:0004826">
    <property type="term" value="F:phenylalanine-tRNA ligase activity"/>
    <property type="evidence" value="ECO:0007669"/>
    <property type="project" value="UniProtKB-UniRule"/>
</dbReference>